<dbReference type="PANTHER" id="PTHR34561">
    <property type="entry name" value="NADH DEHYDROGENASE [UBIQUINONE] 1 ALPHA SUBCOMPLEX ASSEMBLY FACTOR 8"/>
    <property type="match status" value="1"/>
</dbReference>
<dbReference type="Proteomes" id="UP000310708">
    <property type="component" value="Unassembled WGS sequence"/>
</dbReference>
<dbReference type="InterPro" id="IPR034595">
    <property type="entry name" value="NDUFAF8"/>
</dbReference>
<comment type="caution">
    <text evidence="2">The sequence shown here is derived from an EMBL/GenBank/DDBJ whole genome shotgun (WGS) entry which is preliminary data.</text>
</comment>
<evidence type="ECO:0000313" key="4">
    <source>
        <dbReference type="Proteomes" id="UP000307169"/>
    </source>
</evidence>
<dbReference type="GO" id="GO:0005739">
    <property type="term" value="C:mitochondrion"/>
    <property type="evidence" value="ECO:0007669"/>
    <property type="project" value="InterPro"/>
</dbReference>
<dbReference type="PANTHER" id="PTHR34561:SF1">
    <property type="entry name" value="NADH DEHYDROGENASE [UBIQUINONE] 1 ALPHA SUBCOMPLEX ASSEMBLY FACTOR 8"/>
    <property type="match status" value="1"/>
</dbReference>
<proteinExistence type="predicted"/>
<dbReference type="AlphaFoldDB" id="A0A4T0NJP1"/>
<evidence type="ECO:0000313" key="3">
    <source>
        <dbReference type="EMBL" id="TIC65063.1"/>
    </source>
</evidence>
<evidence type="ECO:0000313" key="5">
    <source>
        <dbReference type="Proteomes" id="UP000310708"/>
    </source>
</evidence>
<reference evidence="4 5" key="1">
    <citation type="submission" date="2019-03" db="EMBL/GenBank/DDBJ databases">
        <title>Sequencing 25 genomes of Wallemia mellicola.</title>
        <authorList>
            <person name="Gostincar C."/>
        </authorList>
    </citation>
    <scope>NUCLEOTIDE SEQUENCE [LARGE SCALE GENOMIC DNA]</scope>
    <source>
        <strain evidence="2 4">EXF-1262</strain>
        <strain evidence="3 5">EXF-757</strain>
    </source>
</reference>
<organism evidence="2 4">
    <name type="scientific">Wallemia mellicola</name>
    <dbReference type="NCBI Taxonomy" id="1708541"/>
    <lineage>
        <taxon>Eukaryota</taxon>
        <taxon>Fungi</taxon>
        <taxon>Dikarya</taxon>
        <taxon>Basidiomycota</taxon>
        <taxon>Wallemiomycotina</taxon>
        <taxon>Wallemiomycetes</taxon>
        <taxon>Wallemiales</taxon>
        <taxon>Wallemiaceae</taxon>
        <taxon>Wallemia</taxon>
    </lineage>
</organism>
<dbReference type="EMBL" id="SPRX01000027">
    <property type="protein sequence ID" value="TIC65063.1"/>
    <property type="molecule type" value="Genomic_DNA"/>
</dbReference>
<sequence>MLQSKTLQKATQPRSTNSSPIAAMSKATAACAPVAKAYGTCVASSYEDITRGACQSEFEAFKNCVTKTVSFSFLLSFLTK</sequence>
<gene>
    <name evidence="3" type="ORF">E3Q01_02393</name>
    <name evidence="2" type="ORF">E3Q17_03113</name>
</gene>
<feature type="region of interest" description="Disordered" evidence="1">
    <location>
        <begin position="1"/>
        <end position="22"/>
    </location>
</feature>
<dbReference type="GO" id="GO:0032981">
    <property type="term" value="P:mitochondrial respiratory chain complex I assembly"/>
    <property type="evidence" value="ECO:0007669"/>
    <property type="project" value="InterPro"/>
</dbReference>
<name>A0A4T0NJP1_9BASI</name>
<evidence type="ECO:0000256" key="1">
    <source>
        <dbReference type="SAM" id="MobiDB-lite"/>
    </source>
</evidence>
<feature type="compositionally biased region" description="Polar residues" evidence="1">
    <location>
        <begin position="1"/>
        <end position="20"/>
    </location>
</feature>
<dbReference type="EMBL" id="SPRH01000040">
    <property type="protein sequence ID" value="TIB98216.1"/>
    <property type="molecule type" value="Genomic_DNA"/>
</dbReference>
<protein>
    <recommendedName>
        <fullName evidence="6">IMS import disulfide relay-system CHCH-CHCH-like Cx9C domain-containing protein</fullName>
    </recommendedName>
</protein>
<evidence type="ECO:0000313" key="2">
    <source>
        <dbReference type="EMBL" id="TIB98216.1"/>
    </source>
</evidence>
<evidence type="ECO:0008006" key="6">
    <source>
        <dbReference type="Google" id="ProtNLM"/>
    </source>
</evidence>
<dbReference type="Proteomes" id="UP000307169">
    <property type="component" value="Unassembled WGS sequence"/>
</dbReference>
<dbReference type="PROSITE" id="PS51808">
    <property type="entry name" value="CHCH"/>
    <property type="match status" value="1"/>
</dbReference>
<accession>A0A4T0NJP1</accession>